<dbReference type="HAMAP" id="MF_01965">
    <property type="entry name" value="NADHX_dehydratase"/>
    <property type="match status" value="1"/>
</dbReference>
<evidence type="ECO:0000259" key="20">
    <source>
        <dbReference type="PROSITE" id="PS51383"/>
    </source>
</evidence>
<accession>A0A7W9W9X5</accession>
<evidence type="ECO:0000256" key="3">
    <source>
        <dbReference type="ARBA" id="ARBA00006001"/>
    </source>
</evidence>
<keyword evidence="11 18" id="KW-0413">Isomerase</keyword>
<dbReference type="InterPro" id="IPR004443">
    <property type="entry name" value="YjeF_N_dom"/>
</dbReference>
<feature type="domain" description="YjeF N-terminal" evidence="21">
    <location>
        <begin position="9"/>
        <end position="207"/>
    </location>
</feature>
<dbReference type="PIRSF" id="PIRSF017184">
    <property type="entry name" value="Nnr"/>
    <property type="match status" value="1"/>
</dbReference>
<dbReference type="AlphaFoldDB" id="A0A7W9W9X5"/>
<dbReference type="PROSITE" id="PS51385">
    <property type="entry name" value="YJEF_N"/>
    <property type="match status" value="1"/>
</dbReference>
<feature type="binding site" evidence="17">
    <location>
        <position position="250"/>
    </location>
    <ligand>
        <name>(6S)-NADPHX</name>
        <dbReference type="ChEBI" id="CHEBI:64076"/>
    </ligand>
</feature>
<feature type="binding site" evidence="18">
    <location>
        <position position="150"/>
    </location>
    <ligand>
        <name>(6S)-NADPHX</name>
        <dbReference type="ChEBI" id="CHEBI:64076"/>
    </ligand>
</feature>
<feature type="binding site" evidence="17">
    <location>
        <position position="322"/>
    </location>
    <ligand>
        <name>(6S)-NADPHX</name>
        <dbReference type="ChEBI" id="CHEBI:64076"/>
    </ligand>
</feature>
<evidence type="ECO:0000256" key="4">
    <source>
        <dbReference type="ARBA" id="ARBA00009524"/>
    </source>
</evidence>
<comment type="caution">
    <text evidence="18">Lacks conserved residue(s) required for the propagation of feature annotation.</text>
</comment>
<feature type="binding site" evidence="18">
    <location>
        <position position="153"/>
    </location>
    <ligand>
        <name>K(+)</name>
        <dbReference type="ChEBI" id="CHEBI:29103"/>
    </ligand>
</feature>
<evidence type="ECO:0000256" key="1">
    <source>
        <dbReference type="ARBA" id="ARBA00000013"/>
    </source>
</evidence>
<dbReference type="Pfam" id="PF01256">
    <property type="entry name" value="Carb_kinase"/>
    <property type="match status" value="1"/>
</dbReference>
<comment type="function">
    <text evidence="17">Catalyzes the dehydration of the S-form of NAD(P)HX at the expense of ADP, which is converted to AMP. Together with NAD(P)HX epimerase, which catalyzes the epimerization of the S- and R-forms, the enzyme allows the repair of both epimers of NAD(P)HX, a damaged form of NAD(P)H that is a result of enzymatic or heat-dependent hydration.</text>
</comment>
<evidence type="ECO:0000256" key="13">
    <source>
        <dbReference type="ARBA" id="ARBA00023268"/>
    </source>
</evidence>
<feature type="domain" description="YjeF C-terminal" evidence="20">
    <location>
        <begin position="215"/>
        <end position="495"/>
    </location>
</feature>
<comment type="similarity">
    <text evidence="17">Belongs to the NnrD/CARKD family.</text>
</comment>
<evidence type="ECO:0000256" key="18">
    <source>
        <dbReference type="HAMAP-Rule" id="MF_01966"/>
    </source>
</evidence>
<keyword evidence="6 17" id="KW-0547">Nucleotide-binding</keyword>
<evidence type="ECO:0000256" key="7">
    <source>
        <dbReference type="ARBA" id="ARBA00022840"/>
    </source>
</evidence>
<evidence type="ECO:0000256" key="12">
    <source>
        <dbReference type="ARBA" id="ARBA00023239"/>
    </source>
</evidence>
<evidence type="ECO:0000256" key="11">
    <source>
        <dbReference type="ARBA" id="ARBA00023235"/>
    </source>
</evidence>
<keyword evidence="5 18" id="KW-0479">Metal-binding</keyword>
<evidence type="ECO:0000256" key="8">
    <source>
        <dbReference type="ARBA" id="ARBA00022857"/>
    </source>
</evidence>
<evidence type="ECO:0000256" key="9">
    <source>
        <dbReference type="ARBA" id="ARBA00022958"/>
    </source>
</evidence>
<comment type="subunit">
    <text evidence="17">Homotetramer.</text>
</comment>
<comment type="similarity">
    <text evidence="18">Belongs to the NnrE/AIBP family.</text>
</comment>
<evidence type="ECO:0000256" key="14">
    <source>
        <dbReference type="ARBA" id="ARBA00025153"/>
    </source>
</evidence>
<comment type="similarity">
    <text evidence="3 19">In the N-terminal section; belongs to the NnrE/AIBP family.</text>
</comment>
<keyword evidence="12 17" id="KW-0456">Lyase</keyword>
<dbReference type="InterPro" id="IPR036652">
    <property type="entry name" value="YjeF_N_dom_sf"/>
</dbReference>
<comment type="cofactor">
    <cofactor evidence="18 19">
        <name>K(+)</name>
        <dbReference type="ChEBI" id="CHEBI:29103"/>
    </cofactor>
    <text evidence="18 19">Binds 1 potassium ion per subunit.</text>
</comment>
<dbReference type="Pfam" id="PF03853">
    <property type="entry name" value="YjeF_N"/>
    <property type="match status" value="1"/>
</dbReference>
<dbReference type="PROSITE" id="PS51383">
    <property type="entry name" value="YJEF_C_3"/>
    <property type="match status" value="1"/>
</dbReference>
<dbReference type="PANTHER" id="PTHR12592">
    <property type="entry name" value="ATP-DEPENDENT (S)-NAD(P)H-HYDRATE DEHYDRATASE FAMILY MEMBER"/>
    <property type="match status" value="1"/>
</dbReference>
<evidence type="ECO:0000256" key="17">
    <source>
        <dbReference type="HAMAP-Rule" id="MF_01965"/>
    </source>
</evidence>
<evidence type="ECO:0000256" key="2">
    <source>
        <dbReference type="ARBA" id="ARBA00000909"/>
    </source>
</evidence>
<dbReference type="GO" id="GO:0046496">
    <property type="term" value="P:nicotinamide nucleotide metabolic process"/>
    <property type="evidence" value="ECO:0007669"/>
    <property type="project" value="UniProtKB-UniRule"/>
</dbReference>
<comment type="function">
    <text evidence="18">Catalyzes the epimerization of the S- and R-forms of NAD(P)HX, a damaged form of NAD(P)H that is a result of enzymatic or heat-dependent hydration. This is a prerequisite for the S-specific NAD(P)H-hydrate dehydratase to allow the repair of both epimers of NAD(P)HX.</text>
</comment>
<dbReference type="HAMAP" id="MF_01966">
    <property type="entry name" value="NADHX_epimerase"/>
    <property type="match status" value="1"/>
</dbReference>
<evidence type="ECO:0000313" key="23">
    <source>
        <dbReference type="Proteomes" id="UP000520814"/>
    </source>
</evidence>
<evidence type="ECO:0000256" key="16">
    <source>
        <dbReference type="ARBA" id="ARBA00049209"/>
    </source>
</evidence>
<dbReference type="GO" id="GO:0046872">
    <property type="term" value="F:metal ion binding"/>
    <property type="evidence" value="ECO:0007669"/>
    <property type="project" value="UniProtKB-UniRule"/>
</dbReference>
<keyword evidence="10 17" id="KW-0520">NAD</keyword>
<comment type="cofactor">
    <cofactor evidence="17">
        <name>Mg(2+)</name>
        <dbReference type="ChEBI" id="CHEBI:18420"/>
    </cofactor>
</comment>
<comment type="catalytic activity">
    <reaction evidence="16 17 19">
        <text>(6S)-NADPHX + ADP = AMP + phosphate + NADPH + H(+)</text>
        <dbReference type="Rhea" id="RHEA:32235"/>
        <dbReference type="ChEBI" id="CHEBI:15378"/>
        <dbReference type="ChEBI" id="CHEBI:43474"/>
        <dbReference type="ChEBI" id="CHEBI:57783"/>
        <dbReference type="ChEBI" id="CHEBI:64076"/>
        <dbReference type="ChEBI" id="CHEBI:456215"/>
        <dbReference type="ChEBI" id="CHEBI:456216"/>
        <dbReference type="EC" id="4.2.1.136"/>
    </reaction>
</comment>
<comment type="similarity">
    <text evidence="4 19">In the C-terminal section; belongs to the NnrD/CARKD family.</text>
</comment>
<organism evidence="22 23">
    <name type="scientific">Armatimonas rosea</name>
    <dbReference type="NCBI Taxonomy" id="685828"/>
    <lineage>
        <taxon>Bacteria</taxon>
        <taxon>Bacillati</taxon>
        <taxon>Armatimonadota</taxon>
        <taxon>Armatimonadia</taxon>
        <taxon>Armatimonadales</taxon>
        <taxon>Armatimonadaceae</taxon>
        <taxon>Armatimonas</taxon>
    </lineage>
</organism>
<sequence length="503" mass="50603">MRIATAAELREADRQAIDDLGIPGACLMQSAGEALARACAGAQRIAFLCGKGNNGGDGFAAARLLAVAGKEITVLLTTSEEEITGLAATHLAPLRASGVTVAPFSDAALAGHDLLVDCLLGTGTRGAPRGLVAEAIRAANASGIPLVACDLPSGVDADTGEVPGDAIRARATVTLSALKPGLLLYPGAELVGELTLAPIGLPILTPPTQELTTIGWVRATLPKRQQGRDANKGAFGTVLVVAGARGMAGAAVLTATAALRAGAGLVYLAVPESLVATVAALSAEVVVRPLPETPDGTHGGEGALETLLPLVARADAIALGPGLTAGAAVQDFVEALLTHTNLPLVIDADGLNCIAQRAALLSRLSGRERVLTPHPGELGRLLGLPTRAVQASRTEVVGRVAQNFGSVTLLKGARTLVASPAGQLYYNREGSVSLATAGSGDVLTGVIAALLAQGLTAENAARCGAYWHALAGESLPVGSLAGEIRDALPAARLRLESGDIGDL</sequence>
<keyword evidence="23" id="KW-1185">Reference proteome</keyword>
<evidence type="ECO:0000256" key="15">
    <source>
        <dbReference type="ARBA" id="ARBA00048238"/>
    </source>
</evidence>
<feature type="binding site" evidence="18">
    <location>
        <begin position="53"/>
        <end position="57"/>
    </location>
    <ligand>
        <name>(6S)-NADPHX</name>
        <dbReference type="ChEBI" id="CHEBI:64076"/>
    </ligand>
</feature>
<dbReference type="NCBIfam" id="TIGR00196">
    <property type="entry name" value="yjeF_cterm"/>
    <property type="match status" value="1"/>
</dbReference>
<evidence type="ECO:0000256" key="10">
    <source>
        <dbReference type="ARBA" id="ARBA00023027"/>
    </source>
</evidence>
<dbReference type="Proteomes" id="UP000520814">
    <property type="component" value="Unassembled WGS sequence"/>
</dbReference>
<feature type="binding site" evidence="18">
    <location>
        <begin position="121"/>
        <end position="127"/>
    </location>
    <ligand>
        <name>(6S)-NADPHX</name>
        <dbReference type="ChEBI" id="CHEBI:64076"/>
    </ligand>
</feature>
<comment type="function">
    <text evidence="14 19">Bifunctional enzyme that catalyzes the epimerization of the S- and R-forms of NAD(P)HX and the dehydration of the S-form of NAD(P)HX at the expense of ADP, which is converted to AMP. This allows the repair of both epimers of NAD(P)HX, a damaged form of NAD(P)H that is a result of enzymatic or heat-dependent hydration.</text>
</comment>
<dbReference type="InterPro" id="IPR030677">
    <property type="entry name" value="Nnr"/>
</dbReference>
<evidence type="ECO:0000256" key="5">
    <source>
        <dbReference type="ARBA" id="ARBA00022723"/>
    </source>
</evidence>
<evidence type="ECO:0000259" key="21">
    <source>
        <dbReference type="PROSITE" id="PS51385"/>
    </source>
</evidence>
<comment type="caution">
    <text evidence="22">The sequence shown here is derived from an EMBL/GenBank/DDBJ whole genome shotgun (WGS) entry which is preliminary data.</text>
</comment>
<dbReference type="GO" id="GO:0005524">
    <property type="term" value="F:ATP binding"/>
    <property type="evidence" value="ECO:0007669"/>
    <property type="project" value="UniProtKB-UniRule"/>
</dbReference>
<feature type="binding site" evidence="17">
    <location>
        <position position="441"/>
    </location>
    <ligand>
        <name>(6S)-NADPHX</name>
        <dbReference type="ChEBI" id="CHEBI:64076"/>
    </ligand>
</feature>
<keyword evidence="13" id="KW-0511">Multifunctional enzyme</keyword>
<comment type="catalytic activity">
    <reaction evidence="1 18 19">
        <text>(6R)-NADHX = (6S)-NADHX</text>
        <dbReference type="Rhea" id="RHEA:32215"/>
        <dbReference type="ChEBI" id="CHEBI:64074"/>
        <dbReference type="ChEBI" id="CHEBI:64075"/>
        <dbReference type="EC" id="5.1.99.6"/>
    </reaction>
</comment>
<keyword evidence="7 17" id="KW-0067">ATP-binding</keyword>
<reference evidence="22 23" key="1">
    <citation type="submission" date="2020-08" db="EMBL/GenBank/DDBJ databases">
        <title>Genomic Encyclopedia of Type Strains, Phase IV (KMG-IV): sequencing the most valuable type-strain genomes for metagenomic binning, comparative biology and taxonomic classification.</title>
        <authorList>
            <person name="Goeker M."/>
        </authorList>
    </citation>
    <scope>NUCLEOTIDE SEQUENCE [LARGE SCALE GENOMIC DNA]</scope>
    <source>
        <strain evidence="22 23">DSM 23562</strain>
    </source>
</reference>
<dbReference type="CDD" id="cd01171">
    <property type="entry name" value="YXKO-related"/>
    <property type="match status" value="1"/>
</dbReference>
<evidence type="ECO:0000256" key="19">
    <source>
        <dbReference type="PIRNR" id="PIRNR017184"/>
    </source>
</evidence>
<dbReference type="SUPFAM" id="SSF64153">
    <property type="entry name" value="YjeF N-terminal domain-like"/>
    <property type="match status" value="1"/>
</dbReference>
<gene>
    <name evidence="18" type="primary">nnrE</name>
    <name evidence="17" type="synonym">nnrD</name>
    <name evidence="22" type="ORF">HNQ39_005603</name>
</gene>
<feature type="binding site" evidence="18">
    <location>
        <position position="117"/>
    </location>
    <ligand>
        <name>K(+)</name>
        <dbReference type="ChEBI" id="CHEBI:29103"/>
    </ligand>
</feature>
<comment type="catalytic activity">
    <reaction evidence="15 17 19">
        <text>(6S)-NADHX + ADP = AMP + phosphate + NADH + H(+)</text>
        <dbReference type="Rhea" id="RHEA:32223"/>
        <dbReference type="ChEBI" id="CHEBI:15378"/>
        <dbReference type="ChEBI" id="CHEBI:43474"/>
        <dbReference type="ChEBI" id="CHEBI:57945"/>
        <dbReference type="ChEBI" id="CHEBI:64074"/>
        <dbReference type="ChEBI" id="CHEBI:456215"/>
        <dbReference type="ChEBI" id="CHEBI:456216"/>
        <dbReference type="EC" id="4.2.1.136"/>
    </reaction>
</comment>
<dbReference type="PROSITE" id="PS01050">
    <property type="entry name" value="YJEF_C_2"/>
    <property type="match status" value="1"/>
</dbReference>
<dbReference type="GO" id="GO:0052856">
    <property type="term" value="F:NAD(P)HX epimerase activity"/>
    <property type="evidence" value="ECO:0007669"/>
    <property type="project" value="UniProtKB-UniRule"/>
</dbReference>
<keyword evidence="9 18" id="KW-0630">Potassium</keyword>
<protein>
    <recommendedName>
        <fullName evidence="19">Bifunctional NAD(P)H-hydrate repair enzyme</fullName>
    </recommendedName>
    <alternativeName>
        <fullName evidence="19">Nicotinamide nucleotide repair protein</fullName>
    </alternativeName>
    <domain>
        <recommendedName>
            <fullName evidence="19">ADP-dependent (S)-NAD(P)H-hydrate dehydratase</fullName>
            <ecNumber evidence="19">4.2.1.136</ecNumber>
        </recommendedName>
        <alternativeName>
            <fullName evidence="19">ADP-dependent NAD(P)HX dehydratase</fullName>
        </alternativeName>
    </domain>
    <domain>
        <recommendedName>
            <fullName evidence="19">NAD(P)H-hydrate epimerase</fullName>
            <ecNumber evidence="19">5.1.99.6</ecNumber>
        </recommendedName>
    </domain>
</protein>
<dbReference type="InterPro" id="IPR000631">
    <property type="entry name" value="CARKD"/>
</dbReference>
<evidence type="ECO:0000313" key="22">
    <source>
        <dbReference type="EMBL" id="MBB6053761.1"/>
    </source>
</evidence>
<feature type="binding site" evidence="17">
    <location>
        <begin position="411"/>
        <end position="415"/>
    </location>
    <ligand>
        <name>AMP</name>
        <dbReference type="ChEBI" id="CHEBI:456215"/>
    </ligand>
</feature>
<comment type="catalytic activity">
    <reaction evidence="2 18 19">
        <text>(6R)-NADPHX = (6S)-NADPHX</text>
        <dbReference type="Rhea" id="RHEA:32227"/>
        <dbReference type="ChEBI" id="CHEBI:64076"/>
        <dbReference type="ChEBI" id="CHEBI:64077"/>
        <dbReference type="EC" id="5.1.99.6"/>
    </reaction>
</comment>
<dbReference type="EC" id="5.1.99.6" evidence="19"/>
<proteinExistence type="inferred from homology"/>
<dbReference type="GO" id="GO:0110051">
    <property type="term" value="P:metabolite repair"/>
    <property type="evidence" value="ECO:0007669"/>
    <property type="project" value="TreeGrafter"/>
</dbReference>
<dbReference type="Gene3D" id="3.40.1190.20">
    <property type="match status" value="1"/>
</dbReference>
<dbReference type="EC" id="4.2.1.136" evidence="19"/>
<dbReference type="GO" id="GO:0052855">
    <property type="term" value="F:ADP-dependent NAD(P)H-hydrate dehydratase activity"/>
    <property type="evidence" value="ECO:0007669"/>
    <property type="project" value="UniProtKB-UniRule"/>
</dbReference>
<dbReference type="SUPFAM" id="SSF53613">
    <property type="entry name" value="Ribokinase-like"/>
    <property type="match status" value="1"/>
</dbReference>
<name>A0A7W9W9X5_ARMRO</name>
<feature type="binding site" evidence="17">
    <location>
        <position position="374"/>
    </location>
    <ligand>
        <name>(6S)-NADPHX</name>
        <dbReference type="ChEBI" id="CHEBI:64076"/>
    </ligand>
</feature>
<feature type="binding site" evidence="17">
    <location>
        <position position="440"/>
    </location>
    <ligand>
        <name>AMP</name>
        <dbReference type="ChEBI" id="CHEBI:456215"/>
    </ligand>
</feature>
<dbReference type="NCBIfam" id="TIGR00197">
    <property type="entry name" value="yjeF_nterm"/>
    <property type="match status" value="1"/>
</dbReference>
<keyword evidence="8 17" id="KW-0521">NADP</keyword>
<dbReference type="EMBL" id="JACHGW010000008">
    <property type="protein sequence ID" value="MBB6053761.1"/>
    <property type="molecule type" value="Genomic_DNA"/>
</dbReference>
<dbReference type="InterPro" id="IPR029056">
    <property type="entry name" value="Ribokinase-like"/>
</dbReference>
<dbReference type="PANTHER" id="PTHR12592:SF0">
    <property type="entry name" value="ATP-DEPENDENT (S)-NAD(P)H-HYDRATE DEHYDRATASE"/>
    <property type="match status" value="1"/>
</dbReference>
<dbReference type="InterPro" id="IPR017953">
    <property type="entry name" value="Carbohydrate_kinase_pred_CS"/>
</dbReference>
<evidence type="ECO:0000256" key="6">
    <source>
        <dbReference type="ARBA" id="ARBA00022741"/>
    </source>
</evidence>
<dbReference type="Gene3D" id="3.40.50.10260">
    <property type="entry name" value="YjeF N-terminal domain"/>
    <property type="match status" value="1"/>
</dbReference>
<feature type="binding site" evidence="18">
    <location>
        <position position="54"/>
    </location>
    <ligand>
        <name>K(+)</name>
        <dbReference type="ChEBI" id="CHEBI:29103"/>
    </ligand>
</feature>
<dbReference type="RefSeq" id="WP_184203850.1">
    <property type="nucleotide sequence ID" value="NZ_JACHGW010000008.1"/>
</dbReference>